<dbReference type="InterPro" id="IPR005074">
    <property type="entry name" value="Peptidase_C39"/>
</dbReference>
<feature type="transmembrane region" description="Helical" evidence="10">
    <location>
        <begin position="158"/>
        <end position="177"/>
    </location>
</feature>
<dbReference type="SUPFAM" id="SSF52833">
    <property type="entry name" value="Thioredoxin-like"/>
    <property type="match status" value="1"/>
</dbReference>
<dbReference type="CDD" id="cd12921">
    <property type="entry name" value="VKOR_4"/>
    <property type="match status" value="1"/>
</dbReference>
<gene>
    <name evidence="13" type="ORF">ACFPFU_17225</name>
</gene>
<dbReference type="InterPro" id="IPR012932">
    <property type="entry name" value="VKOR"/>
</dbReference>
<evidence type="ECO:0000256" key="10">
    <source>
        <dbReference type="SAM" id="Phobius"/>
    </source>
</evidence>
<proteinExistence type="inferred from homology"/>
<feature type="transmembrane region" description="Helical" evidence="10">
    <location>
        <begin position="129"/>
        <end position="146"/>
    </location>
</feature>
<keyword evidence="3 10" id="KW-0812">Transmembrane</keyword>
<dbReference type="RefSeq" id="WP_377066389.1">
    <property type="nucleotide sequence ID" value="NZ_JBHSJJ010000010.1"/>
</dbReference>
<dbReference type="InterPro" id="IPR036249">
    <property type="entry name" value="Thioredoxin-like_sf"/>
</dbReference>
<evidence type="ECO:0000256" key="2">
    <source>
        <dbReference type="ARBA" id="ARBA00006214"/>
    </source>
</evidence>
<evidence type="ECO:0000259" key="11">
    <source>
        <dbReference type="Pfam" id="PF03412"/>
    </source>
</evidence>
<dbReference type="Pfam" id="PF03412">
    <property type="entry name" value="Peptidase_C39"/>
    <property type="match status" value="1"/>
</dbReference>
<accession>A0ABV9T4J6</accession>
<evidence type="ECO:0000313" key="14">
    <source>
        <dbReference type="Proteomes" id="UP001595818"/>
    </source>
</evidence>
<keyword evidence="5 10" id="KW-1133">Transmembrane helix</keyword>
<comment type="similarity">
    <text evidence="2">Belongs to the VKOR family.</text>
</comment>
<keyword evidence="14" id="KW-1185">Reference proteome</keyword>
<feature type="transmembrane region" description="Helical" evidence="10">
    <location>
        <begin position="270"/>
        <end position="291"/>
    </location>
</feature>
<evidence type="ECO:0000313" key="13">
    <source>
        <dbReference type="EMBL" id="MFC4873447.1"/>
    </source>
</evidence>
<dbReference type="EMBL" id="JBHSJJ010000010">
    <property type="protein sequence ID" value="MFC4873447.1"/>
    <property type="molecule type" value="Genomic_DNA"/>
</dbReference>
<dbReference type="InterPro" id="IPR038354">
    <property type="entry name" value="VKOR_sf"/>
</dbReference>
<dbReference type="Gene3D" id="3.90.70.10">
    <property type="entry name" value="Cysteine proteinases"/>
    <property type="match status" value="1"/>
</dbReference>
<comment type="subcellular location">
    <subcellularLocation>
        <location evidence="1">Membrane</location>
        <topology evidence="1">Multi-pass membrane protein</topology>
    </subcellularLocation>
</comment>
<keyword evidence="7 10" id="KW-0472">Membrane</keyword>
<name>A0ABV9T4J6_9BACT</name>
<sequence length="499" mass="55943">MRDSHYTRQYLKEEVLSHPHFPSLLTISDVMAKYNISQVPLKIGKEKLDAVPLPCIVQVSVQGKDFFHTLSHISDNTLAGHDEKRKEFKINKEDFLNIWTGVVLLVEKNDNSAEPGIGERIWKAKIQTLLIAGIALFALSAMGFGWNEMMGSGYGLAAAGYLLLKLSGLGISGLILWREIDKDNPLVQKFCSGGGKADCNTVLDDTNFKFADGAISPGSLAFAYFFADSLVLLTQISSFSLLPTLAWLSLATLPVVAISFYFQAFKVKKWCRLCLIVLGVLLLEMALAWTVQFYKDPIRMQELSAFVVLFIGIQLGWMYLKPILDSKDDIFYYKRNLKKLKTNPAIFESLLSRSKKISNPTEGLGIQIKNKAPKYQVIKVCSPYCGPCAKAHLELERLVEAGSIDLQIIFFPNGSMDDLHAKTISHFLAINSKGDTKVMQEALDQWYTAEKKDYAVFAEQYPMNGELVQQDEKLLAMKEWCEREGITHTPTILGNDKLL</sequence>
<feature type="transmembrane region" description="Helical" evidence="10">
    <location>
        <begin position="303"/>
        <end position="320"/>
    </location>
</feature>
<feature type="transmembrane region" description="Helical" evidence="10">
    <location>
        <begin position="245"/>
        <end position="263"/>
    </location>
</feature>
<evidence type="ECO:0000256" key="4">
    <source>
        <dbReference type="ARBA" id="ARBA00022719"/>
    </source>
</evidence>
<dbReference type="Gene3D" id="1.20.1440.130">
    <property type="entry name" value="VKOR domain"/>
    <property type="match status" value="1"/>
</dbReference>
<evidence type="ECO:0000256" key="7">
    <source>
        <dbReference type="ARBA" id="ARBA00023136"/>
    </source>
</evidence>
<protein>
    <submittedName>
        <fullName evidence="13">Cysteine peptidase family C39 domain-containing protein</fullName>
    </submittedName>
</protein>
<keyword evidence="4" id="KW-0874">Quinone</keyword>
<keyword evidence="6" id="KW-0560">Oxidoreductase</keyword>
<dbReference type="Gene3D" id="3.40.30.10">
    <property type="entry name" value="Glutaredoxin"/>
    <property type="match status" value="1"/>
</dbReference>
<dbReference type="Pfam" id="PF07884">
    <property type="entry name" value="VKOR"/>
    <property type="match status" value="1"/>
</dbReference>
<evidence type="ECO:0000256" key="3">
    <source>
        <dbReference type="ARBA" id="ARBA00022692"/>
    </source>
</evidence>
<evidence type="ECO:0000256" key="8">
    <source>
        <dbReference type="ARBA" id="ARBA00023157"/>
    </source>
</evidence>
<reference evidence="14" key="1">
    <citation type="journal article" date="2019" name="Int. J. Syst. Evol. Microbiol.">
        <title>The Global Catalogue of Microorganisms (GCM) 10K type strain sequencing project: providing services to taxonomists for standard genome sequencing and annotation.</title>
        <authorList>
            <consortium name="The Broad Institute Genomics Platform"/>
            <consortium name="The Broad Institute Genome Sequencing Center for Infectious Disease"/>
            <person name="Wu L."/>
            <person name="Ma J."/>
        </authorList>
    </citation>
    <scope>NUCLEOTIDE SEQUENCE [LARGE SCALE GENOMIC DNA]</scope>
    <source>
        <strain evidence="14">CGMCC 4.7466</strain>
    </source>
</reference>
<dbReference type="Proteomes" id="UP001595818">
    <property type="component" value="Unassembled WGS sequence"/>
</dbReference>
<keyword evidence="8" id="KW-1015">Disulfide bond</keyword>
<feature type="transmembrane region" description="Helical" evidence="10">
    <location>
        <begin position="219"/>
        <end position="239"/>
    </location>
</feature>
<evidence type="ECO:0000256" key="6">
    <source>
        <dbReference type="ARBA" id="ARBA00023002"/>
    </source>
</evidence>
<keyword evidence="9" id="KW-0676">Redox-active center</keyword>
<evidence type="ECO:0000259" key="12">
    <source>
        <dbReference type="Pfam" id="PF07884"/>
    </source>
</evidence>
<evidence type="ECO:0000256" key="9">
    <source>
        <dbReference type="ARBA" id="ARBA00023284"/>
    </source>
</evidence>
<feature type="domain" description="Vitamin K epoxide reductase" evidence="12">
    <location>
        <begin position="162"/>
        <end position="289"/>
    </location>
</feature>
<comment type="caution">
    <text evidence="13">The sequence shown here is derived from an EMBL/GenBank/DDBJ whole genome shotgun (WGS) entry which is preliminary data.</text>
</comment>
<organism evidence="13 14">
    <name type="scientific">Negadavirga shengliensis</name>
    <dbReference type="NCBI Taxonomy" id="1389218"/>
    <lineage>
        <taxon>Bacteria</taxon>
        <taxon>Pseudomonadati</taxon>
        <taxon>Bacteroidota</taxon>
        <taxon>Cytophagia</taxon>
        <taxon>Cytophagales</taxon>
        <taxon>Cyclobacteriaceae</taxon>
        <taxon>Negadavirga</taxon>
    </lineage>
</organism>
<evidence type="ECO:0000256" key="5">
    <source>
        <dbReference type="ARBA" id="ARBA00022989"/>
    </source>
</evidence>
<feature type="domain" description="Peptidase C39" evidence="11">
    <location>
        <begin position="4"/>
        <end position="110"/>
    </location>
</feature>
<evidence type="ECO:0000256" key="1">
    <source>
        <dbReference type="ARBA" id="ARBA00004141"/>
    </source>
</evidence>